<keyword evidence="1" id="KW-1185">Reference proteome</keyword>
<organism evidence="1 2">
    <name type="scientific">Acrobeloides nanus</name>
    <dbReference type="NCBI Taxonomy" id="290746"/>
    <lineage>
        <taxon>Eukaryota</taxon>
        <taxon>Metazoa</taxon>
        <taxon>Ecdysozoa</taxon>
        <taxon>Nematoda</taxon>
        <taxon>Chromadorea</taxon>
        <taxon>Rhabditida</taxon>
        <taxon>Tylenchina</taxon>
        <taxon>Cephalobomorpha</taxon>
        <taxon>Cephaloboidea</taxon>
        <taxon>Cephalobidae</taxon>
        <taxon>Acrobeloides</taxon>
    </lineage>
</organism>
<dbReference type="WBParaSite" id="ACRNAN_scaffold12741.g12274.t1">
    <property type="protein sequence ID" value="ACRNAN_scaffold12741.g12274.t1"/>
    <property type="gene ID" value="ACRNAN_scaffold12741.g12274"/>
</dbReference>
<evidence type="ECO:0000313" key="1">
    <source>
        <dbReference type="Proteomes" id="UP000887540"/>
    </source>
</evidence>
<name>A0A914CNK5_9BILA</name>
<dbReference type="AlphaFoldDB" id="A0A914CNK5"/>
<reference evidence="2" key="1">
    <citation type="submission" date="2022-11" db="UniProtKB">
        <authorList>
            <consortium name="WormBaseParasite"/>
        </authorList>
    </citation>
    <scope>IDENTIFICATION</scope>
</reference>
<protein>
    <submittedName>
        <fullName evidence="2">Uncharacterized protein</fullName>
    </submittedName>
</protein>
<evidence type="ECO:0000313" key="2">
    <source>
        <dbReference type="WBParaSite" id="ACRNAN_scaffold12741.g12274.t1"/>
    </source>
</evidence>
<proteinExistence type="predicted"/>
<dbReference type="Proteomes" id="UP000887540">
    <property type="component" value="Unplaced"/>
</dbReference>
<accession>A0A914CNK5</accession>
<sequence>MLTLDTLSEYVNNDKTYMLKELKGINNINIPGYKKSFLFNKMDFESKAQIFHGTRVIVEHYRTHRGAPPQYLTMSVPFNSAGLKSLVFVSIYSKNILEYICG</sequence>